<reference evidence="7" key="1">
    <citation type="submission" date="2025-05" db="UniProtKB">
        <authorList>
            <consortium name="Ensembl"/>
        </authorList>
    </citation>
    <scope>IDENTIFICATION</scope>
</reference>
<dbReference type="InterPro" id="IPR011332">
    <property type="entry name" value="Ribosomal_zn-bd"/>
</dbReference>
<proteinExistence type="inferred from homology"/>
<evidence type="ECO:0000256" key="6">
    <source>
        <dbReference type="ARBA" id="ARBA00023274"/>
    </source>
</evidence>
<comment type="similarity">
    <text evidence="1">Belongs to the eukaryotic ribosomal protein eL43 family.</text>
</comment>
<dbReference type="PANTHER" id="PTHR48188:SF1">
    <property type="entry name" value="LARGE RIBOSOMAL SUBUNIT PROTEIN EL43-RELATED"/>
    <property type="match status" value="1"/>
</dbReference>
<organism evidence="7 8">
    <name type="scientific">Chelydra serpentina</name>
    <name type="common">Snapping turtle</name>
    <name type="synonym">Testudo serpentina</name>
    <dbReference type="NCBI Taxonomy" id="8475"/>
    <lineage>
        <taxon>Eukaryota</taxon>
        <taxon>Metazoa</taxon>
        <taxon>Chordata</taxon>
        <taxon>Craniata</taxon>
        <taxon>Vertebrata</taxon>
        <taxon>Euteleostomi</taxon>
        <taxon>Archelosauria</taxon>
        <taxon>Testudinata</taxon>
        <taxon>Testudines</taxon>
        <taxon>Cryptodira</taxon>
        <taxon>Durocryptodira</taxon>
        <taxon>Americhelydia</taxon>
        <taxon>Chelydroidea</taxon>
        <taxon>Chelydridae</taxon>
        <taxon>Chelydra</taxon>
    </lineage>
</organism>
<evidence type="ECO:0000256" key="2">
    <source>
        <dbReference type="ARBA" id="ARBA00022723"/>
    </source>
</evidence>
<evidence type="ECO:0000313" key="8">
    <source>
        <dbReference type="Proteomes" id="UP000694403"/>
    </source>
</evidence>
<sequence>MGKGRALSIQGSSLVTRTKKVGIVGKYGTRYGASLRKMVKKIEISQHAKYTCSFCERQPFTLSQVRLCSDCSVDQMGKP</sequence>
<keyword evidence="6" id="KW-0687">Ribonucleoprotein</keyword>
<dbReference type="Gene3D" id="2.20.25.30">
    <property type="match status" value="1"/>
</dbReference>
<keyword evidence="8" id="KW-1185">Reference proteome</keyword>
<dbReference type="GO" id="GO:0070180">
    <property type="term" value="F:large ribosomal subunit rRNA binding"/>
    <property type="evidence" value="ECO:0007669"/>
    <property type="project" value="TreeGrafter"/>
</dbReference>
<dbReference type="GO" id="GO:0022625">
    <property type="term" value="C:cytosolic large ribosomal subunit"/>
    <property type="evidence" value="ECO:0007669"/>
    <property type="project" value="TreeGrafter"/>
</dbReference>
<dbReference type="AlphaFoldDB" id="A0A8C3SW83"/>
<keyword evidence="4" id="KW-0862">Zinc</keyword>
<dbReference type="Proteomes" id="UP000694403">
    <property type="component" value="Unplaced"/>
</dbReference>
<dbReference type="Pfam" id="PF01780">
    <property type="entry name" value="Ribosomal_L37ae"/>
    <property type="match status" value="1"/>
</dbReference>
<dbReference type="SUPFAM" id="SSF57829">
    <property type="entry name" value="Zn-binding ribosomal proteins"/>
    <property type="match status" value="1"/>
</dbReference>
<dbReference type="GO" id="GO:0003735">
    <property type="term" value="F:structural constituent of ribosome"/>
    <property type="evidence" value="ECO:0007669"/>
    <property type="project" value="InterPro"/>
</dbReference>
<dbReference type="Ensembl" id="ENSCSRT00000028479.1">
    <property type="protein sequence ID" value="ENSCSRP00000027353.1"/>
    <property type="gene ID" value="ENSCSRG00000020272.1"/>
</dbReference>
<dbReference type="GO" id="GO:0006412">
    <property type="term" value="P:translation"/>
    <property type="evidence" value="ECO:0007669"/>
    <property type="project" value="InterPro"/>
</dbReference>
<dbReference type="PANTHER" id="PTHR48188">
    <property type="entry name" value="60S RIBOSOMAL PROTEIN L43"/>
    <property type="match status" value="1"/>
</dbReference>
<evidence type="ECO:0000313" key="7">
    <source>
        <dbReference type="Ensembl" id="ENSCSRP00000020301.1"/>
    </source>
</evidence>
<dbReference type="Ensembl" id="ENSCSRT00000021203.1">
    <property type="protein sequence ID" value="ENSCSRP00000020301.1"/>
    <property type="gene ID" value="ENSCSRG00000015426.1"/>
</dbReference>
<evidence type="ECO:0000256" key="4">
    <source>
        <dbReference type="ARBA" id="ARBA00022833"/>
    </source>
</evidence>
<accession>A0A8C3SW83</accession>
<dbReference type="GO" id="GO:0008270">
    <property type="term" value="F:zinc ion binding"/>
    <property type="evidence" value="ECO:0007669"/>
    <property type="project" value="UniProtKB-KW"/>
</dbReference>
<evidence type="ECO:0000256" key="5">
    <source>
        <dbReference type="ARBA" id="ARBA00022980"/>
    </source>
</evidence>
<protein>
    <recommendedName>
        <fullName evidence="9">60S ribosomal protein L37a</fullName>
    </recommendedName>
</protein>
<name>A0A8C3SW83_CHESE</name>
<dbReference type="InterPro" id="IPR002674">
    <property type="entry name" value="Ribosomal_eL43"/>
</dbReference>
<evidence type="ECO:0008006" key="9">
    <source>
        <dbReference type="Google" id="ProtNLM"/>
    </source>
</evidence>
<keyword evidence="2" id="KW-0479">Metal-binding</keyword>
<evidence type="ECO:0000256" key="3">
    <source>
        <dbReference type="ARBA" id="ARBA00022771"/>
    </source>
</evidence>
<dbReference type="InterPro" id="IPR011331">
    <property type="entry name" value="Ribosomal_eL37/eL43"/>
</dbReference>
<keyword evidence="3" id="KW-0863">Zinc-finger</keyword>
<keyword evidence="5" id="KW-0689">Ribosomal protein</keyword>
<evidence type="ECO:0000256" key="1">
    <source>
        <dbReference type="ARBA" id="ARBA00008672"/>
    </source>
</evidence>